<dbReference type="EMBL" id="FNIE01000003">
    <property type="protein sequence ID" value="SDN22211.1"/>
    <property type="molecule type" value="Genomic_DNA"/>
</dbReference>
<protein>
    <recommendedName>
        <fullName evidence="4">DUF742 domain-containing protein</fullName>
    </recommendedName>
</protein>
<dbReference type="Proteomes" id="UP000199341">
    <property type="component" value="Unassembled WGS sequence"/>
</dbReference>
<name>A0A1G9ZMK3_9ACTN</name>
<evidence type="ECO:0000313" key="2">
    <source>
        <dbReference type="EMBL" id="SDN22211.1"/>
    </source>
</evidence>
<dbReference type="PANTHER" id="PTHR36221:SF1">
    <property type="entry name" value="DUF742 DOMAIN-CONTAINING PROTEIN"/>
    <property type="match status" value="1"/>
</dbReference>
<dbReference type="RefSeq" id="WP_093783479.1">
    <property type="nucleotide sequence ID" value="NZ_FNIE01000003.1"/>
</dbReference>
<dbReference type="InterPro" id="IPR007995">
    <property type="entry name" value="DUF742"/>
</dbReference>
<dbReference type="OrthoDB" id="4563801at2"/>
<dbReference type="Pfam" id="PF05331">
    <property type="entry name" value="DUF742"/>
    <property type="match status" value="1"/>
</dbReference>
<feature type="compositionally biased region" description="Basic and acidic residues" evidence="1">
    <location>
        <begin position="1"/>
        <end position="10"/>
    </location>
</feature>
<sequence>MSGPRRDPDVVRPYVRTGGRSRPSRDVRLETLVIAVHDPLTQGLEPDARRVLDLCRGGVLAVAEIAAGLDLPPSVVRILVSGLIDTGHLAAPSRRVRADAPSADLLKEVLHGLRSIA</sequence>
<proteinExistence type="predicted"/>
<feature type="region of interest" description="Disordered" evidence="1">
    <location>
        <begin position="1"/>
        <end position="23"/>
    </location>
</feature>
<dbReference type="AlphaFoldDB" id="A0A1G9ZMK3"/>
<dbReference type="PANTHER" id="PTHR36221">
    <property type="entry name" value="DUF742 DOMAIN-CONTAINING PROTEIN"/>
    <property type="match status" value="1"/>
</dbReference>
<dbReference type="STRING" id="310781.SAMN05216259_103215"/>
<organism evidence="2 3">
    <name type="scientific">Actinacidiphila guanduensis</name>
    <dbReference type="NCBI Taxonomy" id="310781"/>
    <lineage>
        <taxon>Bacteria</taxon>
        <taxon>Bacillati</taxon>
        <taxon>Actinomycetota</taxon>
        <taxon>Actinomycetes</taxon>
        <taxon>Kitasatosporales</taxon>
        <taxon>Streptomycetaceae</taxon>
        <taxon>Actinacidiphila</taxon>
    </lineage>
</organism>
<evidence type="ECO:0000313" key="3">
    <source>
        <dbReference type="Proteomes" id="UP000199341"/>
    </source>
</evidence>
<accession>A0A1G9ZMK3</accession>
<keyword evidence="3" id="KW-1185">Reference proteome</keyword>
<evidence type="ECO:0000256" key="1">
    <source>
        <dbReference type="SAM" id="MobiDB-lite"/>
    </source>
</evidence>
<gene>
    <name evidence="2" type="ORF">SAMN05216259_103215</name>
</gene>
<reference evidence="2 3" key="1">
    <citation type="submission" date="2016-10" db="EMBL/GenBank/DDBJ databases">
        <authorList>
            <person name="de Groot N.N."/>
        </authorList>
    </citation>
    <scope>NUCLEOTIDE SEQUENCE [LARGE SCALE GENOMIC DNA]</scope>
    <source>
        <strain evidence="2 3">CGMCC 4.2022</strain>
    </source>
</reference>
<evidence type="ECO:0008006" key="4">
    <source>
        <dbReference type="Google" id="ProtNLM"/>
    </source>
</evidence>